<accession>A0A6J7WIR1</accession>
<dbReference type="EMBL" id="LR798238">
    <property type="protein sequence ID" value="CAB5212491.1"/>
    <property type="molecule type" value="Genomic_DNA"/>
</dbReference>
<name>A0A6J7WIR1_9CAUD</name>
<evidence type="ECO:0000313" key="5">
    <source>
        <dbReference type="EMBL" id="CAB5212491.1"/>
    </source>
</evidence>
<dbReference type="InterPro" id="IPR014883">
    <property type="entry name" value="VRR_NUC"/>
</dbReference>
<evidence type="ECO:0000256" key="1">
    <source>
        <dbReference type="ARBA" id="ARBA00001946"/>
    </source>
</evidence>
<sequence>MNEHQEQVALIHWFRLAHPKLIMFAIPNAAKRSPGLASYMKAEGLVAGVSDLFLMKPNKQHHGLFIEMKAAKGKVSEQQEYFVQQAQLQGYAACVCFGFEQAQSTIENYLRDV</sequence>
<evidence type="ECO:0000256" key="2">
    <source>
        <dbReference type="ARBA" id="ARBA00022722"/>
    </source>
</evidence>
<dbReference type="InterPro" id="IPR011856">
    <property type="entry name" value="tRNA_endonuc-like_dom_sf"/>
</dbReference>
<keyword evidence="2" id="KW-0540">Nuclease</keyword>
<organism evidence="5">
    <name type="scientific">uncultured Caudovirales phage</name>
    <dbReference type="NCBI Taxonomy" id="2100421"/>
    <lineage>
        <taxon>Viruses</taxon>
        <taxon>Duplodnaviria</taxon>
        <taxon>Heunggongvirae</taxon>
        <taxon>Uroviricota</taxon>
        <taxon>Caudoviricetes</taxon>
        <taxon>Peduoviridae</taxon>
        <taxon>Maltschvirus</taxon>
        <taxon>Maltschvirus maltsch</taxon>
    </lineage>
</organism>
<proteinExistence type="predicted"/>
<dbReference type="GO" id="GO:0016788">
    <property type="term" value="F:hydrolase activity, acting on ester bonds"/>
    <property type="evidence" value="ECO:0007669"/>
    <property type="project" value="InterPro"/>
</dbReference>
<reference evidence="5" key="1">
    <citation type="submission" date="2020-05" db="EMBL/GenBank/DDBJ databases">
        <authorList>
            <person name="Chiriac C."/>
            <person name="Salcher M."/>
            <person name="Ghai R."/>
            <person name="Kavagutti S V."/>
        </authorList>
    </citation>
    <scope>NUCLEOTIDE SEQUENCE</scope>
</reference>
<keyword evidence="3" id="KW-0378">Hydrolase</keyword>
<protein>
    <submittedName>
        <fullName evidence="5">VRR-NUC domain containing protein</fullName>
    </submittedName>
</protein>
<evidence type="ECO:0000259" key="4">
    <source>
        <dbReference type="SMART" id="SM00990"/>
    </source>
</evidence>
<dbReference type="Pfam" id="PF08774">
    <property type="entry name" value="VRR_NUC"/>
    <property type="match status" value="1"/>
</dbReference>
<gene>
    <name evidence="5" type="ORF">UFOVP194_21</name>
</gene>
<feature type="domain" description="VRR-NUC" evidence="4">
    <location>
        <begin position="1"/>
        <end position="100"/>
    </location>
</feature>
<dbReference type="SMART" id="SM00990">
    <property type="entry name" value="VRR_NUC"/>
    <property type="match status" value="1"/>
</dbReference>
<evidence type="ECO:0000256" key="3">
    <source>
        <dbReference type="ARBA" id="ARBA00022801"/>
    </source>
</evidence>
<dbReference type="GO" id="GO:0004518">
    <property type="term" value="F:nuclease activity"/>
    <property type="evidence" value="ECO:0007669"/>
    <property type="project" value="UniProtKB-KW"/>
</dbReference>
<comment type="cofactor">
    <cofactor evidence="1">
        <name>Mg(2+)</name>
        <dbReference type="ChEBI" id="CHEBI:18420"/>
    </cofactor>
</comment>
<dbReference type="GO" id="GO:0003676">
    <property type="term" value="F:nucleic acid binding"/>
    <property type="evidence" value="ECO:0007669"/>
    <property type="project" value="InterPro"/>
</dbReference>
<dbReference type="Gene3D" id="3.40.1350.10">
    <property type="match status" value="1"/>
</dbReference>